<reference evidence="2 3" key="1">
    <citation type="submission" date="2013-03" db="EMBL/GenBank/DDBJ databases">
        <authorList>
            <person name="Warren W."/>
            <person name="Wilson R.K."/>
        </authorList>
    </citation>
    <scope>NUCLEOTIDE SEQUENCE</scope>
</reference>
<reference evidence="2" key="2">
    <citation type="submission" date="2025-08" db="UniProtKB">
        <authorList>
            <consortium name="Ensembl"/>
        </authorList>
    </citation>
    <scope>IDENTIFICATION</scope>
</reference>
<dbReference type="AlphaFoldDB" id="A0A2K5X1Q1"/>
<dbReference type="VEuPathDB" id="HostDB:ENSMFAG00000045857"/>
<feature type="region of interest" description="Disordered" evidence="1">
    <location>
        <begin position="55"/>
        <end position="76"/>
    </location>
</feature>
<dbReference type="GeneTree" id="ENSGT00410000028750"/>
<dbReference type="Pfam" id="PF17710">
    <property type="entry name" value="DUF5555"/>
    <property type="match status" value="1"/>
</dbReference>
<dbReference type="Proteomes" id="UP000233100">
    <property type="component" value="Chromosome 15"/>
</dbReference>
<dbReference type="InterPro" id="IPR040791">
    <property type="entry name" value="DUF5555"/>
</dbReference>
<sequence length="88" mass="9251">MRHSVACPTQLPRRLSPSRGPATCKNLEGGAGEVVRGSDPRWLRTSRSTEILGEDLAGPSAGATARPAKLPGNVGKLWEPHKVGEVGN</sequence>
<reference evidence="2" key="3">
    <citation type="submission" date="2025-09" db="UniProtKB">
        <authorList>
            <consortium name="Ensembl"/>
        </authorList>
    </citation>
    <scope>IDENTIFICATION</scope>
</reference>
<organism evidence="2 3">
    <name type="scientific">Macaca fascicularis</name>
    <name type="common">Crab-eating macaque</name>
    <name type="synonym">Cynomolgus monkey</name>
    <dbReference type="NCBI Taxonomy" id="9541"/>
    <lineage>
        <taxon>Eukaryota</taxon>
        <taxon>Metazoa</taxon>
        <taxon>Chordata</taxon>
        <taxon>Craniata</taxon>
        <taxon>Vertebrata</taxon>
        <taxon>Euteleostomi</taxon>
        <taxon>Mammalia</taxon>
        <taxon>Eutheria</taxon>
        <taxon>Euarchontoglires</taxon>
        <taxon>Primates</taxon>
        <taxon>Haplorrhini</taxon>
        <taxon>Catarrhini</taxon>
        <taxon>Cercopithecidae</taxon>
        <taxon>Cercopithecinae</taxon>
        <taxon>Macaca</taxon>
    </lineage>
</organism>
<protein>
    <submittedName>
        <fullName evidence="2">Uncharacterized protein</fullName>
    </submittedName>
</protein>
<dbReference type="Ensembl" id="ENSMFAT00000017695.2">
    <property type="protein sequence ID" value="ENSMFAP00000043405.2"/>
    <property type="gene ID" value="ENSMFAG00000045857.2"/>
</dbReference>
<accession>A0A2K5X1Q1</accession>
<name>A0A2K5X1Q1_MACFA</name>
<feature type="region of interest" description="Disordered" evidence="1">
    <location>
        <begin position="1"/>
        <end position="37"/>
    </location>
</feature>
<dbReference type="STRING" id="9541.ENSMFAP00000043405"/>
<evidence type="ECO:0000313" key="3">
    <source>
        <dbReference type="Proteomes" id="UP000233100"/>
    </source>
</evidence>
<evidence type="ECO:0000256" key="1">
    <source>
        <dbReference type="SAM" id="MobiDB-lite"/>
    </source>
</evidence>
<keyword evidence="3" id="KW-1185">Reference proteome</keyword>
<proteinExistence type="predicted"/>
<evidence type="ECO:0000313" key="2">
    <source>
        <dbReference type="Ensembl" id="ENSMFAP00000043405.2"/>
    </source>
</evidence>
<dbReference type="Bgee" id="ENSMFAG00000045857">
    <property type="expression patterns" value="Expressed in adult mammalian kidney and 1 other cell type or tissue"/>
</dbReference>